<dbReference type="InterPro" id="IPR001841">
    <property type="entry name" value="Znf_RING"/>
</dbReference>
<evidence type="ECO:0000256" key="3">
    <source>
        <dbReference type="ARBA" id="ARBA00022737"/>
    </source>
</evidence>
<evidence type="ECO:0000256" key="10">
    <source>
        <dbReference type="SAM" id="MobiDB-lite"/>
    </source>
</evidence>
<keyword evidence="13" id="KW-1185">Reference proteome</keyword>
<dbReference type="InterPro" id="IPR017907">
    <property type="entry name" value="Znf_RING_CS"/>
</dbReference>
<feature type="region of interest" description="Disordered" evidence="10">
    <location>
        <begin position="198"/>
        <end position="266"/>
    </location>
</feature>
<feature type="compositionally biased region" description="Polar residues" evidence="10">
    <location>
        <begin position="252"/>
        <end position="266"/>
    </location>
</feature>
<name>A0AAV2CKH5_9ROSI</name>
<dbReference type="GO" id="GO:0005634">
    <property type="term" value="C:nucleus"/>
    <property type="evidence" value="ECO:0007669"/>
    <property type="project" value="UniProtKB-SubCell"/>
</dbReference>
<feature type="compositionally biased region" description="Basic and acidic residues" evidence="10">
    <location>
        <begin position="153"/>
        <end position="171"/>
    </location>
</feature>
<dbReference type="PROSITE" id="PS50089">
    <property type="entry name" value="ZF_RING_2"/>
    <property type="match status" value="1"/>
</dbReference>
<keyword evidence="3" id="KW-0677">Repeat</keyword>
<dbReference type="AlphaFoldDB" id="A0AAV2CKH5"/>
<dbReference type="PANTHER" id="PTHR13763">
    <property type="entry name" value="BREAST CANCER TYPE 1 SUSCEPTIBILITY PROTEIN BRCA1"/>
    <property type="match status" value="1"/>
</dbReference>
<dbReference type="Proteomes" id="UP001497516">
    <property type="component" value="Chromosome 1"/>
</dbReference>
<dbReference type="InterPro" id="IPR031099">
    <property type="entry name" value="BRCA1-associated"/>
</dbReference>
<dbReference type="PROSITE" id="PS00518">
    <property type="entry name" value="ZF_RING_1"/>
    <property type="match status" value="1"/>
</dbReference>
<evidence type="ECO:0000256" key="5">
    <source>
        <dbReference type="ARBA" id="ARBA00022771"/>
    </source>
</evidence>
<dbReference type="GO" id="GO:0004842">
    <property type="term" value="F:ubiquitin-protein transferase activity"/>
    <property type="evidence" value="ECO:0007669"/>
    <property type="project" value="TreeGrafter"/>
</dbReference>
<proteinExistence type="predicted"/>
<feature type="region of interest" description="Disordered" evidence="10">
    <location>
        <begin position="120"/>
        <end position="183"/>
    </location>
</feature>
<dbReference type="Pfam" id="PF13923">
    <property type="entry name" value="zf-C3HC4_2"/>
    <property type="match status" value="1"/>
</dbReference>
<keyword evidence="6" id="KW-0862">Zinc</keyword>
<reference evidence="12 13" key="1">
    <citation type="submission" date="2024-04" db="EMBL/GenBank/DDBJ databases">
        <authorList>
            <person name="Fracassetti M."/>
        </authorList>
    </citation>
    <scope>NUCLEOTIDE SEQUENCE [LARGE SCALE GENOMIC DNA]</scope>
</reference>
<keyword evidence="8" id="KW-0539">Nucleus</keyword>
<evidence type="ECO:0000259" key="11">
    <source>
        <dbReference type="PROSITE" id="PS50089"/>
    </source>
</evidence>
<evidence type="ECO:0000256" key="6">
    <source>
        <dbReference type="ARBA" id="ARBA00022833"/>
    </source>
</evidence>
<evidence type="ECO:0000256" key="1">
    <source>
        <dbReference type="ARBA" id="ARBA00004123"/>
    </source>
</evidence>
<dbReference type="GO" id="GO:0008270">
    <property type="term" value="F:zinc ion binding"/>
    <property type="evidence" value="ECO:0007669"/>
    <property type="project" value="UniProtKB-KW"/>
</dbReference>
<evidence type="ECO:0000313" key="13">
    <source>
        <dbReference type="Proteomes" id="UP001497516"/>
    </source>
</evidence>
<protein>
    <recommendedName>
        <fullName evidence="11">RING-type domain-containing protein</fullName>
    </recommendedName>
</protein>
<evidence type="ECO:0000256" key="9">
    <source>
        <dbReference type="PROSITE-ProRule" id="PRU00175"/>
    </source>
</evidence>
<feature type="domain" description="RING-type" evidence="11">
    <location>
        <begin position="17"/>
        <end position="55"/>
    </location>
</feature>
<accession>A0AAV2CKH5</accession>
<evidence type="ECO:0000256" key="4">
    <source>
        <dbReference type="ARBA" id="ARBA00022763"/>
    </source>
</evidence>
<feature type="compositionally biased region" description="Polar residues" evidence="10">
    <location>
        <begin position="120"/>
        <end position="130"/>
    </location>
</feature>
<gene>
    <name evidence="12" type="ORF">LTRI10_LOCUS4728</name>
</gene>
<evidence type="ECO:0000313" key="12">
    <source>
        <dbReference type="EMBL" id="CAL1357069.1"/>
    </source>
</evidence>
<dbReference type="GO" id="GO:0045944">
    <property type="term" value="P:positive regulation of transcription by RNA polymerase II"/>
    <property type="evidence" value="ECO:0007669"/>
    <property type="project" value="TreeGrafter"/>
</dbReference>
<organism evidence="12 13">
    <name type="scientific">Linum trigynum</name>
    <dbReference type="NCBI Taxonomy" id="586398"/>
    <lineage>
        <taxon>Eukaryota</taxon>
        <taxon>Viridiplantae</taxon>
        <taxon>Streptophyta</taxon>
        <taxon>Embryophyta</taxon>
        <taxon>Tracheophyta</taxon>
        <taxon>Spermatophyta</taxon>
        <taxon>Magnoliopsida</taxon>
        <taxon>eudicotyledons</taxon>
        <taxon>Gunneridae</taxon>
        <taxon>Pentapetalae</taxon>
        <taxon>rosids</taxon>
        <taxon>fabids</taxon>
        <taxon>Malpighiales</taxon>
        <taxon>Linaceae</taxon>
        <taxon>Linum</taxon>
    </lineage>
</organism>
<keyword evidence="4" id="KW-0227">DNA damage</keyword>
<feature type="compositionally biased region" description="Polar residues" evidence="10">
    <location>
        <begin position="172"/>
        <end position="183"/>
    </location>
</feature>
<dbReference type="Gene3D" id="3.30.40.10">
    <property type="entry name" value="Zinc/RING finger domain, C3HC4 (zinc finger)"/>
    <property type="match status" value="1"/>
</dbReference>
<dbReference type="SMART" id="SM00184">
    <property type="entry name" value="RING"/>
    <property type="match status" value="1"/>
</dbReference>
<keyword evidence="5 9" id="KW-0863">Zinc-finger</keyword>
<dbReference type="InterPro" id="IPR013083">
    <property type="entry name" value="Znf_RING/FYVE/PHD"/>
</dbReference>
<sequence length="266" mass="28649">MNLGFLHLQKLALELKCPLCLNFLKKPHILPCDHIFCGSCLPKSKQLGPECPYCKVPCADEDSRHLPFIENLVTIYKGLDAAFHATAVQSVGSGPQGLGSKDESLKASFNHSIQVRNCSFSPMSKTSDPVPSTPVGSVGKEKGMSDKCSLPRGLKDNNENVVEDGGRKDKPNAQSPLVDSQTGTQSLKEYGTRTHVDQLSLGSPSFGDLKVSDDGSNDQGGNDTPQNHAMPLVKQSSVDNRGVQWSGPYRTTPDQTVVKTGPDQTE</sequence>
<comment type="subcellular location">
    <subcellularLocation>
        <location evidence="1">Nucleus</location>
    </subcellularLocation>
</comment>
<dbReference type="PANTHER" id="PTHR13763:SF9">
    <property type="entry name" value="BRCA1-ASSOCIATED RING DOMAIN PROTEIN 1"/>
    <property type="match status" value="1"/>
</dbReference>
<keyword evidence="7" id="KW-0234">DNA repair</keyword>
<dbReference type="SUPFAM" id="SSF57850">
    <property type="entry name" value="RING/U-box"/>
    <property type="match status" value="1"/>
</dbReference>
<dbReference type="EMBL" id="OZ034813">
    <property type="protein sequence ID" value="CAL1357069.1"/>
    <property type="molecule type" value="Genomic_DNA"/>
</dbReference>
<evidence type="ECO:0000256" key="8">
    <source>
        <dbReference type="ARBA" id="ARBA00023242"/>
    </source>
</evidence>
<keyword evidence="2" id="KW-0479">Metal-binding</keyword>
<evidence type="ECO:0000256" key="2">
    <source>
        <dbReference type="ARBA" id="ARBA00022723"/>
    </source>
</evidence>
<dbReference type="GO" id="GO:0000724">
    <property type="term" value="P:double-strand break repair via homologous recombination"/>
    <property type="evidence" value="ECO:0007669"/>
    <property type="project" value="TreeGrafter"/>
</dbReference>
<evidence type="ECO:0000256" key="7">
    <source>
        <dbReference type="ARBA" id="ARBA00023204"/>
    </source>
</evidence>